<sequence length="139" mass="15378">MNCSTFQQQIWNDASQLGFAEKKALTEHLNHCAECKAISHQVEAVQQLIDSEKNINTDAMMSQRIMNAIYAEPSPRNITWGNLSYKLMVAASVAVAIAIGTSLPILLNNNSSETTTTMNEMAYLDDVTLEGLDSWLIEP</sequence>
<dbReference type="Proteomes" id="UP000249239">
    <property type="component" value="Unassembled WGS sequence"/>
</dbReference>
<proteinExistence type="predicted"/>
<dbReference type="RefSeq" id="WP_111444653.1">
    <property type="nucleotide sequence ID" value="NZ_QKZK01000005.1"/>
</dbReference>
<evidence type="ECO:0000256" key="1">
    <source>
        <dbReference type="SAM" id="Phobius"/>
    </source>
</evidence>
<feature type="transmembrane region" description="Helical" evidence="1">
    <location>
        <begin position="87"/>
        <end position="107"/>
    </location>
</feature>
<keyword evidence="1" id="KW-0472">Membrane</keyword>
<evidence type="ECO:0000313" key="2">
    <source>
        <dbReference type="EMBL" id="PZX19275.1"/>
    </source>
</evidence>
<organism evidence="2 3">
    <name type="scientific">Breznakibacter xylanolyticus</name>
    <dbReference type="NCBI Taxonomy" id="990"/>
    <lineage>
        <taxon>Bacteria</taxon>
        <taxon>Pseudomonadati</taxon>
        <taxon>Bacteroidota</taxon>
        <taxon>Bacteroidia</taxon>
        <taxon>Marinilabiliales</taxon>
        <taxon>Marinilabiliaceae</taxon>
        <taxon>Breznakibacter</taxon>
    </lineage>
</organism>
<protein>
    <submittedName>
        <fullName evidence="2">Uncharacterized protein</fullName>
    </submittedName>
</protein>
<dbReference type="EMBL" id="QKZK01000005">
    <property type="protein sequence ID" value="PZX19275.1"/>
    <property type="molecule type" value="Genomic_DNA"/>
</dbReference>
<accession>A0A2W7NFW4</accession>
<comment type="caution">
    <text evidence="2">The sequence shown here is derived from an EMBL/GenBank/DDBJ whole genome shotgun (WGS) entry which is preliminary data.</text>
</comment>
<dbReference type="AlphaFoldDB" id="A0A2W7NFW4"/>
<keyword evidence="1" id="KW-1133">Transmembrane helix</keyword>
<name>A0A2W7NFW4_9BACT</name>
<reference evidence="2 3" key="1">
    <citation type="submission" date="2018-06" db="EMBL/GenBank/DDBJ databases">
        <title>Genomic Encyclopedia of Archaeal and Bacterial Type Strains, Phase II (KMG-II): from individual species to whole genera.</title>
        <authorList>
            <person name="Goeker M."/>
        </authorList>
    </citation>
    <scope>NUCLEOTIDE SEQUENCE [LARGE SCALE GENOMIC DNA]</scope>
    <source>
        <strain evidence="2 3">DSM 6779</strain>
    </source>
</reference>
<keyword evidence="1" id="KW-0812">Transmembrane</keyword>
<evidence type="ECO:0000313" key="3">
    <source>
        <dbReference type="Proteomes" id="UP000249239"/>
    </source>
</evidence>
<keyword evidence="3" id="KW-1185">Reference proteome</keyword>
<gene>
    <name evidence="2" type="ORF">LX69_00944</name>
</gene>